<reference evidence="1" key="1">
    <citation type="submission" date="2025-08" db="UniProtKB">
        <authorList>
            <consortium name="Ensembl"/>
        </authorList>
    </citation>
    <scope>IDENTIFICATION</scope>
</reference>
<evidence type="ECO:0000313" key="1">
    <source>
        <dbReference type="Ensembl" id="ENSCCEP00000003660.1"/>
    </source>
</evidence>
<dbReference type="Ensembl" id="ENSCCET00000006093.1">
    <property type="protein sequence ID" value="ENSCCEP00000003660.1"/>
    <property type="gene ID" value="ENSCCEG00000004061.1"/>
</dbReference>
<reference evidence="1" key="2">
    <citation type="submission" date="2025-09" db="UniProtKB">
        <authorList>
            <consortium name="Ensembl"/>
        </authorList>
    </citation>
    <scope>IDENTIFICATION</scope>
</reference>
<protein>
    <submittedName>
        <fullName evidence="1">Uncharacterized protein</fullName>
    </submittedName>
</protein>
<proteinExistence type="predicted"/>
<dbReference type="AlphaFoldDB" id="A0A8C0U929"/>
<keyword evidence="2" id="KW-1185">Reference proteome</keyword>
<sequence>MGKFPVFPPPPPTFPGFWGFWGFLLPKIPIFPLFPGKVWAQSRIFPHPPLAFPWDFSPLEKFPIFPRGKFGEFFGNFSKLPNFSRFFFPFFPRVLLQKFPGFSVLPFQAENSRIFPGFFPFFPLNSPFPGWKIPVFFVFSRNLRIWLPGSTAWISRGASALFDMIEYYESATHLNIGSNKHLGPRGWQAAAHMMRKVRIPGKHSQNSQDFH</sequence>
<dbReference type="Proteomes" id="UP000694410">
    <property type="component" value="Unplaced"/>
</dbReference>
<accession>A0A8C0U929</accession>
<evidence type="ECO:0000313" key="2">
    <source>
        <dbReference type="Proteomes" id="UP000694410"/>
    </source>
</evidence>
<name>A0A8C0U929_CYACU</name>
<organism evidence="1 2">
    <name type="scientific">Cyanistes caeruleus</name>
    <name type="common">Eurasian blue tit</name>
    <name type="synonym">Parus caeruleus</name>
    <dbReference type="NCBI Taxonomy" id="156563"/>
    <lineage>
        <taxon>Eukaryota</taxon>
        <taxon>Metazoa</taxon>
        <taxon>Chordata</taxon>
        <taxon>Craniata</taxon>
        <taxon>Vertebrata</taxon>
        <taxon>Euteleostomi</taxon>
        <taxon>Archelosauria</taxon>
        <taxon>Archosauria</taxon>
        <taxon>Dinosauria</taxon>
        <taxon>Saurischia</taxon>
        <taxon>Theropoda</taxon>
        <taxon>Coelurosauria</taxon>
        <taxon>Aves</taxon>
        <taxon>Neognathae</taxon>
        <taxon>Neoaves</taxon>
        <taxon>Telluraves</taxon>
        <taxon>Australaves</taxon>
        <taxon>Passeriformes</taxon>
        <taxon>Paridae</taxon>
        <taxon>Cyanistes</taxon>
    </lineage>
</organism>